<proteinExistence type="inferred from homology"/>
<evidence type="ECO:0000313" key="3">
    <source>
        <dbReference type="EMBL" id="AIR77183.1"/>
    </source>
</evidence>
<gene>
    <name evidence="3" type="primary">C4</name>
</gene>
<reference evidence="3" key="1">
    <citation type="submission" date="2014-06" db="EMBL/GenBank/DDBJ databases">
        <title>Molecular identification of begomovirus associated with leaf curl disease of Jatropha gossypifolia.</title>
        <authorList>
            <person name="Srivastava A."/>
            <person name="Raj S.K."/>
        </authorList>
    </citation>
    <scope>NUCLEOTIDE SEQUENCE</scope>
    <source>
        <strain evidence="3">AS-NBRI-Jg3</strain>
    </source>
</reference>
<comment type="similarity">
    <text evidence="1">Belongs to the geminiviridae protein AC4/C4 family.</text>
</comment>
<protein>
    <submittedName>
        <fullName evidence="3">C4 protein</fullName>
    </submittedName>
</protein>
<keyword evidence="2" id="KW-0945">Host-virus interaction</keyword>
<organism evidence="3">
    <name type="scientific">Jatropha leaf curl virus</name>
    <dbReference type="NCBI Taxonomy" id="543876"/>
    <lineage>
        <taxon>Viruses</taxon>
        <taxon>Monodnaviria</taxon>
        <taxon>Shotokuvirae</taxon>
        <taxon>Cressdnaviricota</taxon>
        <taxon>Repensiviricetes</taxon>
        <taxon>Geplafuvirales</taxon>
        <taxon>Geminiviridae</taxon>
        <taxon>Begomovirus</taxon>
        <taxon>Begomovirus jatrophae</taxon>
    </lineage>
</organism>
<sequence length="85" mass="9615">MGHCISMPLSSSRVKPDSEMHDISISPILIAPPNSIQISRELSPPLMLSPISRRTEITSTGVLFRSMEDLLEEVNRQLMMQQRRP</sequence>
<name>A0A089XBD9_9GEMI</name>
<evidence type="ECO:0000256" key="1">
    <source>
        <dbReference type="ARBA" id="ARBA00008996"/>
    </source>
</evidence>
<accession>A0A089XBD9</accession>
<dbReference type="EMBL" id="KM023145">
    <property type="protein sequence ID" value="AIR77183.1"/>
    <property type="molecule type" value="Genomic_DNA"/>
</dbReference>
<evidence type="ECO:0000256" key="2">
    <source>
        <dbReference type="ARBA" id="ARBA00022581"/>
    </source>
</evidence>
<dbReference type="Pfam" id="PF01492">
    <property type="entry name" value="Gemini_C4"/>
    <property type="match status" value="1"/>
</dbReference>
<dbReference type="InterPro" id="IPR002488">
    <property type="entry name" value="Gemini_C4"/>
</dbReference>